<dbReference type="CDD" id="cd03112">
    <property type="entry name" value="CobW-like"/>
    <property type="match status" value="1"/>
</dbReference>
<dbReference type="SUPFAM" id="SSF90002">
    <property type="entry name" value="Hypothetical protein YjiA, C-terminal domain"/>
    <property type="match status" value="1"/>
</dbReference>
<evidence type="ECO:0000313" key="11">
    <source>
        <dbReference type="EMBL" id="PIG88018.1"/>
    </source>
</evidence>
<feature type="domain" description="CobW/HypB/UreG nucleotide-binding" evidence="9">
    <location>
        <begin position="42"/>
        <end position="263"/>
    </location>
</feature>
<dbReference type="GO" id="GO:0005525">
    <property type="term" value="F:GTP binding"/>
    <property type="evidence" value="ECO:0007669"/>
    <property type="project" value="UniProtKB-KW"/>
</dbReference>
<evidence type="ECO:0000256" key="1">
    <source>
        <dbReference type="ARBA" id="ARBA00022741"/>
    </source>
</evidence>
<feature type="region of interest" description="Disordered" evidence="8">
    <location>
        <begin position="1"/>
        <end position="36"/>
    </location>
</feature>
<evidence type="ECO:0000259" key="10">
    <source>
        <dbReference type="Pfam" id="PF07683"/>
    </source>
</evidence>
<dbReference type="Pfam" id="PF02492">
    <property type="entry name" value="cobW"/>
    <property type="match status" value="1"/>
</dbReference>
<dbReference type="Gene3D" id="3.40.50.300">
    <property type="entry name" value="P-loop containing nucleotide triphosphate hydrolases"/>
    <property type="match status" value="1"/>
</dbReference>
<keyword evidence="3" id="KW-0862">Zinc</keyword>
<dbReference type="GO" id="GO:0005737">
    <property type="term" value="C:cytoplasm"/>
    <property type="evidence" value="ECO:0007669"/>
    <property type="project" value="TreeGrafter"/>
</dbReference>
<dbReference type="PANTHER" id="PTHR13748:SF31">
    <property type="entry name" value="ZINC-REGULATED GTPASE METALLOPROTEIN ACTIVATOR 1A-RELATED"/>
    <property type="match status" value="1"/>
</dbReference>
<organism evidence="11 12">
    <name type="scientific">Aspergillus arachidicola</name>
    <dbReference type="NCBI Taxonomy" id="656916"/>
    <lineage>
        <taxon>Eukaryota</taxon>
        <taxon>Fungi</taxon>
        <taxon>Dikarya</taxon>
        <taxon>Ascomycota</taxon>
        <taxon>Pezizomycotina</taxon>
        <taxon>Eurotiomycetes</taxon>
        <taxon>Eurotiomycetidae</taxon>
        <taxon>Eurotiales</taxon>
        <taxon>Aspergillaceae</taxon>
        <taxon>Aspergillus</taxon>
        <taxon>Aspergillus subgen. Circumdati</taxon>
    </lineage>
</organism>
<sequence>MADIEDDEAPPALVDVSQLPDAEQQEAANTSSVDAPSESRVPITLVTGYLGAGKTTLLNYILNETHGKKIAVIMNGWFPRSVMRSSLKYLLTLIRNKATDIEKPLTVNQDGQEVTEWMEVGNGCICCSVKDSGVMAIESLMERRGTFDYILLETTGLADPGNIAPVFWVDDNLGSSIYLDGIVTLVDAKNILHLLNEPTPEETVSSHEKEDHDHTHSGPVLSMAHMQISHADVIILNKADLVTPEELDKVRERVQAINSAAKIHVTDHSKTPQIEGVVLDLHAYDHLASLDFGEKGHSHIDPAISTIAITTPPIPSEKIPLVDAWLRSVLWDSSLPPVASQSEPQSHPADFDIHRLKGILITNDDSSRVIQAVRDVFEIRDAEPTSSDEGQKQCKIVLIGRGLGPDAQPWQRSFEAFLERDE</sequence>
<protein>
    <submittedName>
        <fullName evidence="11">CobW domain protein</fullName>
    </submittedName>
</protein>
<keyword evidence="2" id="KW-0378">Hydrolase</keyword>
<evidence type="ECO:0000256" key="5">
    <source>
        <dbReference type="ARBA" id="ARBA00023186"/>
    </source>
</evidence>
<dbReference type="Pfam" id="PF07683">
    <property type="entry name" value="CobW_C"/>
    <property type="match status" value="1"/>
</dbReference>
<evidence type="ECO:0000256" key="2">
    <source>
        <dbReference type="ARBA" id="ARBA00022801"/>
    </source>
</evidence>
<evidence type="ECO:0000256" key="6">
    <source>
        <dbReference type="ARBA" id="ARBA00034320"/>
    </source>
</evidence>
<keyword evidence="5" id="KW-0143">Chaperone</keyword>
<dbReference type="EMBL" id="NEXV01000121">
    <property type="protein sequence ID" value="PIG88018.1"/>
    <property type="molecule type" value="Genomic_DNA"/>
</dbReference>
<dbReference type="GO" id="GO:0016787">
    <property type="term" value="F:hydrolase activity"/>
    <property type="evidence" value="ECO:0007669"/>
    <property type="project" value="UniProtKB-KW"/>
</dbReference>
<dbReference type="Gene3D" id="3.30.1220.10">
    <property type="entry name" value="CobW-like, C-terminal domain"/>
    <property type="match status" value="1"/>
</dbReference>
<evidence type="ECO:0000256" key="8">
    <source>
        <dbReference type="SAM" id="MobiDB-lite"/>
    </source>
</evidence>
<comment type="caution">
    <text evidence="11">The sequence shown here is derived from an EMBL/GenBank/DDBJ whole genome shotgun (WGS) entry which is preliminary data.</text>
</comment>
<proteinExistence type="inferred from homology"/>
<feature type="domain" description="CobW C-terminal" evidence="10">
    <location>
        <begin position="352"/>
        <end position="416"/>
    </location>
</feature>
<evidence type="ECO:0000313" key="12">
    <source>
        <dbReference type="Proteomes" id="UP000231358"/>
    </source>
</evidence>
<keyword evidence="4" id="KW-0342">GTP-binding</keyword>
<dbReference type="AlphaFoldDB" id="A0A2G7G599"/>
<dbReference type="Proteomes" id="UP000231358">
    <property type="component" value="Unassembled WGS sequence"/>
</dbReference>
<dbReference type="InterPro" id="IPR027417">
    <property type="entry name" value="P-loop_NTPase"/>
</dbReference>
<comment type="catalytic activity">
    <reaction evidence="7">
        <text>GTP + H2O = GDP + phosphate + H(+)</text>
        <dbReference type="Rhea" id="RHEA:19669"/>
        <dbReference type="ChEBI" id="CHEBI:15377"/>
        <dbReference type="ChEBI" id="CHEBI:15378"/>
        <dbReference type="ChEBI" id="CHEBI:37565"/>
        <dbReference type="ChEBI" id="CHEBI:43474"/>
        <dbReference type="ChEBI" id="CHEBI:58189"/>
    </reaction>
    <physiologicalReaction direction="left-to-right" evidence="7">
        <dbReference type="Rhea" id="RHEA:19670"/>
    </physiologicalReaction>
</comment>
<comment type="similarity">
    <text evidence="6">Belongs to the SIMIBI class G3E GTPase family. ZNG1 subfamily.</text>
</comment>
<dbReference type="STRING" id="656916.A0A2G7G599"/>
<dbReference type="PANTHER" id="PTHR13748">
    <property type="entry name" value="COBW-RELATED"/>
    <property type="match status" value="1"/>
</dbReference>
<accession>A0A2G7G599</accession>
<evidence type="ECO:0000256" key="7">
    <source>
        <dbReference type="ARBA" id="ARBA00049117"/>
    </source>
</evidence>
<dbReference type="InterPro" id="IPR003495">
    <property type="entry name" value="CobW/HypB/UreG_nucleotide-bd"/>
</dbReference>
<dbReference type="SUPFAM" id="SSF52540">
    <property type="entry name" value="P-loop containing nucleoside triphosphate hydrolases"/>
    <property type="match status" value="1"/>
</dbReference>
<evidence type="ECO:0000256" key="4">
    <source>
        <dbReference type="ARBA" id="ARBA00023134"/>
    </source>
</evidence>
<name>A0A2G7G599_9EURO</name>
<evidence type="ECO:0000256" key="3">
    <source>
        <dbReference type="ARBA" id="ARBA00022833"/>
    </source>
</evidence>
<reference evidence="11 12" key="1">
    <citation type="submission" date="2017-05" db="EMBL/GenBank/DDBJ databases">
        <title>Genome sequence for an aflatoxigenic pathogen of Argentinian peanut, Aspergillus arachidicola.</title>
        <authorList>
            <person name="Moore G."/>
            <person name="Beltz S.B."/>
            <person name="Mack B.M."/>
        </authorList>
    </citation>
    <scope>NUCLEOTIDE SEQUENCE [LARGE SCALE GENOMIC DNA]</scope>
    <source>
        <strain evidence="11 12">CBS 117610</strain>
    </source>
</reference>
<keyword evidence="1" id="KW-0547">Nucleotide-binding</keyword>
<dbReference type="InterPro" id="IPR011629">
    <property type="entry name" value="CobW-like_C"/>
</dbReference>
<dbReference type="InterPro" id="IPR051316">
    <property type="entry name" value="Zinc-reg_GTPase_activator"/>
</dbReference>
<gene>
    <name evidence="11" type="ORF">AARAC_004548</name>
</gene>
<evidence type="ECO:0000259" key="9">
    <source>
        <dbReference type="Pfam" id="PF02492"/>
    </source>
</evidence>
<keyword evidence="12" id="KW-1185">Reference proteome</keyword>
<dbReference type="InterPro" id="IPR036627">
    <property type="entry name" value="CobW-likC_sf"/>
</dbReference>